<organism evidence="3 4">
    <name type="scientific">Methylopila turkensis</name>
    <dbReference type="NCBI Taxonomy" id="1437816"/>
    <lineage>
        <taxon>Bacteria</taxon>
        <taxon>Pseudomonadati</taxon>
        <taxon>Pseudomonadota</taxon>
        <taxon>Alphaproteobacteria</taxon>
        <taxon>Hyphomicrobiales</taxon>
        <taxon>Methylopilaceae</taxon>
        <taxon>Methylopila</taxon>
    </lineage>
</organism>
<accession>A0A9W6JR65</accession>
<gene>
    <name evidence="3" type="ORF">GCM10008174_22660</name>
</gene>
<proteinExistence type="inferred from homology"/>
<dbReference type="Gene3D" id="3.90.1200.10">
    <property type="match status" value="1"/>
</dbReference>
<feature type="domain" description="Aminoglycoside phosphotransferase" evidence="2">
    <location>
        <begin position="36"/>
        <end position="271"/>
    </location>
</feature>
<dbReference type="EMBL" id="BSFL01000003">
    <property type="protein sequence ID" value="GLK80525.1"/>
    <property type="molecule type" value="Genomic_DNA"/>
</dbReference>
<dbReference type="RefSeq" id="WP_271201018.1">
    <property type="nucleotide sequence ID" value="NZ_BSFL01000003.1"/>
</dbReference>
<evidence type="ECO:0000313" key="4">
    <source>
        <dbReference type="Proteomes" id="UP001143309"/>
    </source>
</evidence>
<comment type="similarity">
    <text evidence="1">Belongs to the pseudomonas-type ThrB family.</text>
</comment>
<dbReference type="PANTHER" id="PTHR21064">
    <property type="entry name" value="AMINOGLYCOSIDE PHOSPHOTRANSFERASE DOMAIN-CONTAINING PROTEIN-RELATED"/>
    <property type="match status" value="1"/>
</dbReference>
<evidence type="ECO:0000259" key="2">
    <source>
        <dbReference type="Pfam" id="PF01636"/>
    </source>
</evidence>
<dbReference type="AlphaFoldDB" id="A0A9W6JR65"/>
<dbReference type="InterPro" id="IPR050249">
    <property type="entry name" value="Pseudomonas-type_ThrB"/>
</dbReference>
<dbReference type="Pfam" id="PF01636">
    <property type="entry name" value="APH"/>
    <property type="match status" value="1"/>
</dbReference>
<evidence type="ECO:0000256" key="1">
    <source>
        <dbReference type="ARBA" id="ARBA00038240"/>
    </source>
</evidence>
<dbReference type="InterPro" id="IPR011009">
    <property type="entry name" value="Kinase-like_dom_sf"/>
</dbReference>
<sequence>MYDDAFLNRLEAGLRSALPLWGLAADALLRLLTISENATFLAEAPSGDAVVLRVHRPDYHTSDEIRSELAWVDALRADGVAPTPEPIRTVDGGLLGGFEDDGAVRHVAAFAFMSGREPEPGDDLASWYATLGQITARLHGHARVWGRPDGFRRKTWDFDAMLGDRPLWGDWRAGLGLDGPGRALLERTAEALKRRVGAYGAAPERFGLIHADLRPANLLVDGERLGLIDFDDCGFSWFMYDFAASVSFMEHEPFIPELQEAWLSAYARAAPVGAEDVAMMPAFLMLRRMLLTAWIASHAETPTAQSMGVPYTHGTLALAERYLTRHA</sequence>
<dbReference type="InterPro" id="IPR002575">
    <property type="entry name" value="Aminoglycoside_PTrfase"/>
</dbReference>
<dbReference type="PANTHER" id="PTHR21064:SF6">
    <property type="entry name" value="AMINOGLYCOSIDE PHOSPHOTRANSFERASE DOMAIN-CONTAINING PROTEIN"/>
    <property type="match status" value="1"/>
</dbReference>
<dbReference type="SUPFAM" id="SSF56112">
    <property type="entry name" value="Protein kinase-like (PK-like)"/>
    <property type="match status" value="1"/>
</dbReference>
<name>A0A9W6JR65_9HYPH</name>
<reference evidence="3" key="2">
    <citation type="submission" date="2023-01" db="EMBL/GenBank/DDBJ databases">
        <authorList>
            <person name="Sun Q."/>
            <person name="Evtushenko L."/>
        </authorList>
    </citation>
    <scope>NUCLEOTIDE SEQUENCE</scope>
    <source>
        <strain evidence="3">VKM B-2748</strain>
    </source>
</reference>
<dbReference type="GO" id="GO:0019202">
    <property type="term" value="F:amino acid kinase activity"/>
    <property type="evidence" value="ECO:0007669"/>
    <property type="project" value="TreeGrafter"/>
</dbReference>
<evidence type="ECO:0000313" key="3">
    <source>
        <dbReference type="EMBL" id="GLK80525.1"/>
    </source>
</evidence>
<comment type="caution">
    <text evidence="3">The sequence shown here is derived from an EMBL/GenBank/DDBJ whole genome shotgun (WGS) entry which is preliminary data.</text>
</comment>
<keyword evidence="4" id="KW-1185">Reference proteome</keyword>
<dbReference type="Proteomes" id="UP001143309">
    <property type="component" value="Unassembled WGS sequence"/>
</dbReference>
<reference evidence="3" key="1">
    <citation type="journal article" date="2014" name="Int. J. Syst. Evol. Microbiol.">
        <title>Complete genome sequence of Corynebacterium casei LMG S-19264T (=DSM 44701T), isolated from a smear-ripened cheese.</title>
        <authorList>
            <consortium name="US DOE Joint Genome Institute (JGI-PGF)"/>
            <person name="Walter F."/>
            <person name="Albersmeier A."/>
            <person name="Kalinowski J."/>
            <person name="Ruckert C."/>
        </authorList>
    </citation>
    <scope>NUCLEOTIDE SEQUENCE</scope>
    <source>
        <strain evidence="3">VKM B-2748</strain>
    </source>
</reference>
<protein>
    <submittedName>
        <fullName evidence="3">Aminoglycoside phosphotransferase</fullName>
    </submittedName>
</protein>